<evidence type="ECO:0000256" key="7">
    <source>
        <dbReference type="ARBA" id="ARBA00022763"/>
    </source>
</evidence>
<keyword evidence="10" id="KW-0234">DNA repair</keyword>
<dbReference type="GO" id="GO:0005829">
    <property type="term" value="C:cytosol"/>
    <property type="evidence" value="ECO:0007669"/>
    <property type="project" value="TreeGrafter"/>
</dbReference>
<feature type="compositionally biased region" description="Polar residues" evidence="13">
    <location>
        <begin position="2287"/>
        <end position="2314"/>
    </location>
</feature>
<feature type="region of interest" description="Disordered" evidence="13">
    <location>
        <begin position="2257"/>
        <end position="2333"/>
    </location>
</feature>
<keyword evidence="6" id="KW-0677">Repeat</keyword>
<dbReference type="GO" id="GO:0008270">
    <property type="term" value="F:zinc ion binding"/>
    <property type="evidence" value="ECO:0007669"/>
    <property type="project" value="UniProtKB-KW"/>
</dbReference>
<evidence type="ECO:0000259" key="14">
    <source>
        <dbReference type="PROSITE" id="PS50103"/>
    </source>
</evidence>
<feature type="compositionally biased region" description="Polar residues" evidence="13">
    <location>
        <begin position="2764"/>
        <end position="2776"/>
    </location>
</feature>
<dbReference type="InterPro" id="IPR035309">
    <property type="entry name" value="PSME4"/>
</dbReference>
<dbReference type="Pfam" id="PF00642">
    <property type="entry name" value="zf-CCCH"/>
    <property type="match status" value="2"/>
</dbReference>
<feature type="zinc finger region" description="C3H1-type" evidence="12">
    <location>
        <begin position="2679"/>
        <end position="2707"/>
    </location>
</feature>
<dbReference type="GO" id="GO:0016607">
    <property type="term" value="C:nuclear speck"/>
    <property type="evidence" value="ECO:0007669"/>
    <property type="project" value="UniProtKB-SubCell"/>
</dbReference>
<gene>
    <name evidence="15" type="ORF">AZE42_00822</name>
</gene>
<evidence type="ECO:0000313" key="15">
    <source>
        <dbReference type="EMBL" id="OJA18844.1"/>
    </source>
</evidence>
<evidence type="ECO:0000256" key="10">
    <source>
        <dbReference type="ARBA" id="ARBA00023204"/>
    </source>
</evidence>
<feature type="region of interest" description="Disordered" evidence="13">
    <location>
        <begin position="2425"/>
        <end position="2481"/>
    </location>
</feature>
<dbReference type="Gene3D" id="1.25.10.10">
    <property type="entry name" value="Leucine-rich Repeat Variant"/>
    <property type="match status" value="1"/>
</dbReference>
<feature type="region of interest" description="Disordered" evidence="13">
    <location>
        <begin position="2132"/>
        <end position="2151"/>
    </location>
</feature>
<keyword evidence="11" id="KW-0539">Nucleus</keyword>
<feature type="region of interest" description="Disordered" evidence="13">
    <location>
        <begin position="2368"/>
        <end position="2411"/>
    </location>
</feature>
<evidence type="ECO:0000256" key="4">
    <source>
        <dbReference type="ARBA" id="ARBA00022490"/>
    </source>
</evidence>
<keyword evidence="4" id="KW-0963">Cytoplasm</keyword>
<accession>A0A1J8R4K4</accession>
<evidence type="ECO:0000313" key="16">
    <source>
        <dbReference type="Proteomes" id="UP000183567"/>
    </source>
</evidence>
<evidence type="ECO:0000256" key="2">
    <source>
        <dbReference type="ARBA" id="ARBA00004496"/>
    </source>
</evidence>
<organism evidence="15 16">
    <name type="scientific">Rhizopogon vesiculosus</name>
    <dbReference type="NCBI Taxonomy" id="180088"/>
    <lineage>
        <taxon>Eukaryota</taxon>
        <taxon>Fungi</taxon>
        <taxon>Dikarya</taxon>
        <taxon>Basidiomycota</taxon>
        <taxon>Agaricomycotina</taxon>
        <taxon>Agaricomycetes</taxon>
        <taxon>Agaricomycetidae</taxon>
        <taxon>Boletales</taxon>
        <taxon>Suillineae</taxon>
        <taxon>Rhizopogonaceae</taxon>
        <taxon>Rhizopogon</taxon>
    </lineage>
</organism>
<dbReference type="SUPFAM" id="SSF90229">
    <property type="entry name" value="CCCH zinc finger"/>
    <property type="match status" value="2"/>
</dbReference>
<feature type="region of interest" description="Disordered" evidence="13">
    <location>
        <begin position="2712"/>
        <end position="2776"/>
    </location>
</feature>
<feature type="region of interest" description="Disordered" evidence="13">
    <location>
        <begin position="2919"/>
        <end position="2939"/>
    </location>
</feature>
<evidence type="ECO:0000256" key="12">
    <source>
        <dbReference type="PROSITE-ProRule" id="PRU00723"/>
    </source>
</evidence>
<dbReference type="FunFam" id="4.10.1000.10:FF:000002">
    <property type="entry name" value="Zinc finger protein 36, C3H1 type-like 1"/>
    <property type="match status" value="1"/>
</dbReference>
<dbReference type="InterPro" id="IPR000571">
    <property type="entry name" value="Znf_CCCH"/>
</dbReference>
<keyword evidence="5 12" id="KW-0479">Metal-binding</keyword>
<evidence type="ECO:0000256" key="8">
    <source>
        <dbReference type="ARBA" id="ARBA00022771"/>
    </source>
</evidence>
<dbReference type="InterPro" id="IPR036855">
    <property type="entry name" value="Znf_CCCH_sf"/>
</dbReference>
<dbReference type="Pfam" id="PF16507">
    <property type="entry name" value="HEAT_PSME4_mid"/>
    <property type="match status" value="1"/>
</dbReference>
<feature type="domain" description="C3H1-type" evidence="14">
    <location>
        <begin position="2679"/>
        <end position="2707"/>
    </location>
</feature>
<feature type="compositionally biased region" description="Polar residues" evidence="13">
    <location>
        <begin position="2157"/>
        <end position="2175"/>
    </location>
</feature>
<evidence type="ECO:0000256" key="3">
    <source>
        <dbReference type="ARBA" id="ARBA00005739"/>
    </source>
</evidence>
<feature type="compositionally biased region" description="Low complexity" evidence="13">
    <location>
        <begin position="2439"/>
        <end position="2451"/>
    </location>
</feature>
<reference evidence="15 16" key="1">
    <citation type="submission" date="2016-03" db="EMBL/GenBank/DDBJ databases">
        <title>Comparative genomics of the ectomycorrhizal sister species Rhizopogon vinicolor and Rhizopogon vesiculosus (Basidiomycota: Boletales) reveals a divergence of the mating type B locus.</title>
        <authorList>
            <person name="Mujic A.B."/>
            <person name="Kuo A."/>
            <person name="Tritt A."/>
            <person name="Lipzen A."/>
            <person name="Chen C."/>
            <person name="Johnson J."/>
            <person name="Sharma A."/>
            <person name="Barry K."/>
            <person name="Grigoriev I.V."/>
            <person name="Spatafora J.W."/>
        </authorList>
    </citation>
    <scope>NUCLEOTIDE SEQUENCE [LARGE SCALE GENOMIC DNA]</scope>
    <source>
        <strain evidence="15 16">AM-OR11-056</strain>
    </source>
</reference>
<dbReference type="OrthoDB" id="17907at2759"/>
<dbReference type="InterPro" id="IPR011989">
    <property type="entry name" value="ARM-like"/>
</dbReference>
<dbReference type="PANTHER" id="PTHR32170:SF3">
    <property type="entry name" value="PROTEASOME ACTIVATOR COMPLEX SUBUNIT 4"/>
    <property type="match status" value="1"/>
</dbReference>
<comment type="similarity">
    <text evidence="3">Belongs to the BLM10 family.</text>
</comment>
<feature type="zinc finger region" description="C3H1-type" evidence="12">
    <location>
        <begin position="2641"/>
        <end position="2669"/>
    </location>
</feature>
<dbReference type="STRING" id="180088.A0A1J8R4K4"/>
<feature type="compositionally biased region" description="Low complexity" evidence="13">
    <location>
        <begin position="2465"/>
        <end position="2479"/>
    </location>
</feature>
<feature type="compositionally biased region" description="Polar residues" evidence="13">
    <location>
        <begin position="2425"/>
        <end position="2437"/>
    </location>
</feature>
<sequence length="2951" mass="327793">MSFDINNLIAEFAEELGSSGFSVVMDEEDMSVDVLESPSDDIAAALVSGHSAYDKQKATLQTYLDSLPYECESIDEMQHKLEYIVGKLIICAESKNWLVLTSWDAMLQCWLQMRYPMATSTRAKLVRFYYELCLLPGIEVRVIRSWADMLYRILGSKTVKHKLEVTDLQLPWKPLWDVLYKELFPKNRLAELNGKRNLSNILLYVAESCKRYFPATDIPNMLETFLPIVTPDTTLTMIPVLTSFLPPTHTHLYLPVLFRIWEAFNSFSMDDRFLELAGNLTEEHVAGKAGLAGEEGGAVWKDIGIWTHEEWLMLVSKGVESLYVPVGNSGNIPTTSIQADATAARQGSKIKKNISRINCLAKLFVYSIALDGPVRGDTPSTPGSPNGQPVGYLAGSKALDSLDKLITSTESFFHPSNSGHWTFMLTNFLQRLTVEFADRWLEEQQPSCKTPVTHRLTPSIRRAFVNILRTPAFLAMFSKDSFSMGMTQSALRIMALLEPTLIMPELLERAYGGLEVVNETHRTTAVLKMLSAISLPLVSEVIWRPGQKHLLPLLDLCIPGIDLNDPNKTVCATLFIVSAIQHVKVGDISMHHSGFALSGDTPGEDLMEIDTNDTYLPDGVEMSPFVALNKQEERTLVRESTAGFADWVTSLFRRVLALYENLPEEGGKKKTTGGKSEETVLKSIKSMLDVVTLHLSDQLFDLVLNLVFDYAATNAKSNAIRAFGQLVACLARAQPQKALDKFLPSCISRIQDELRYGASNIRTTSTHDPVPSDTTLHWNMSILRGCLAYGGRALLKHKEDIINLLSLLLNKTKSERGYSGTAAIVSRVMHTLSGVYPTDNRFVDGDLWAQSEFIQSHNTQWGRLYEANDVKVKWHVPSTEEVQFILDFLDRVAAPALDRVEALAHSTENWDEVVRNDFCRYLTFLRSVWSGLPSFLKEAPKDVVHPCLVPEVELEGLIVDPLDVKAGFVLTDPDDPRYQQAFQHRIRFGNVVHLAADALRQIQGGEDHLDAVVAVVKAIDTYFLDYGMSRGDFTTLQKNFAQSREVNRISARQKENSRVAWVKRAQVYHSGRLYMHALYRRRSSLDDTLLKEDLAELCLSPYTRVRRLAQNVLHSTCGTYVRATRYILPSMFSALSKGNDPDRIKGALYVLGNKGTAALTMSEPLLQRQYLISLLECQHEEKPSIQKLVNTYSTECLIHLSEEVIRTATYLAPTPGVQASLRAIEAEFSATLLDRSLLAAAIECTTRRARTRSEETDKTVRSILEIASRPTTHWRYVQMTMKFLMGFVRRDAVAPPELARFFMEQTLSPQPGIRSSAEQAIMKIAVLMKIRAYSKTDDELWLCKWRSPFARTISIDNPPDFLAQLDQPISDTNGFYIDVLDTGFLAWTKTIKCYPVNLNSSVPWDTASRECLQVMRSYIEEGYYTQLAALWSQETSKTSNTAHLHAENVMFMITLAKLFNGEDLHQVLSVVEPLVTDADKFKQAAAAEILTGLLRGSKHWPKQTREELWSWLTPRFDVILAQAKPDTVAYWTSFLENTILNLDPRRFQPLVDWILSLHLDFQGDSAFSMMKALNVVVVFIDSAGVRSNGVSKRYASTLFDNADSNYAEIRTSIANALGLIAKYQWRPAYLSVDALLTACTNSPDPLQTRQGFFADRLQAVIADLPKWKDERFPPPRVSQSRYDKVGLTMLLWLWISLHSPEACLVRPHAMALLPELLTMSELSDNPELQKYSSAVLRVLSSIYLPPSLTHIVLDELVSAIKSSESWRIRLHALPALVVFFYRNLLTISPSGVLKVMDVLLDCLSDENVEVREMSSKTLSGVVRCSQRQNIVPLKNRFISLARSVKLPSRVHSEYSESLRKLHSAILGLCALIESFPYSVEPWMPSLTEVLARHATDPPPISTTIRHCASEFKKTHQDTWHKDQLAFDEDQLQSLSTMLVGTSYFKTEKSTVFFPIENERFNFSKAKVQYRRRKDSFCYNYWQSPPQEGHVAIKTPSQVCQGTSPLPHSITISSKKAPSPSTTTHFAQPVPSDLGPNLQHATSVLTTSSRLVPVHLTFYTYLQTLDGGRYLSTHLPVRALNIGIPISYTPSQHLIILSYATTQHLFYPAIIIARTISLIINCLYFARESASRKPTPARAQSTGALAWSQIPREHHNLTPDSETWNISSPQDSSPALPSSIHRPPSIQRPSAMPARTNLTDMAKNDTSSHPSERLSNSAQRWRFNGSGQLVDPEATLEWDLAQEIARLKLGSVGDITDDIQGRLGTPPQSKLGAAPVAPYDASPLETASDASLDSSPNTSDHQISPSHSRVSSTDTLESHESAISSASHTMRAPPQLKIATGGDAKERPHSFSGGLSTADLRRLQQVGEEHVHPVPGHPWSSATYRDRVGGGEKPFSPEQPTYPSLTNPSFGRGQQQFDYRAAQGNSDLQGDYSAQRNYFPQPSAPAATAPQQFLQGRSANGVQSTYRQPQRGYPPQQVVPSPTGLAYTAAHVPHLSLGNTQQLYDMVHPTADSLHPAITRVQQQHNVFRGTHQHSSSDPSALRDAATLALLSNQAVFAQAAHGMYPPIHPGLYNQFYGTPETYSTDLALAAMANRLQSQFTSPYAALPAQGLGADHTANPVPTSPSLQNGGGPSANNRKLGLYKTELCRSWEEKGSCRYGTKCQFAHGEEELRNVARHPKYKTEICRTFWVSGACPYGKRCCFIHTELPVSGIAPGADGAPPPSATAGNRERSNSDPNESSISLLQRIQRKGDATPADASPPSHFFNSRPPTGSLRVDTTTLSNITKQNKSAYPTFASNALMLSNSEQTPMKSPVVPLTAGPDLGRHNNSRLDIVGYSQQRLNKTTVTTPNARHSFNGTDVDLDFSSPSTPSATNPSAFVLSQNDRVSNNNVVPRAHVRSGSAGNWGSVSRSSNLAGIPSYPQTSGAGGEVASNSPWASGDLMVGGRMENWI</sequence>
<evidence type="ECO:0000256" key="6">
    <source>
        <dbReference type="ARBA" id="ARBA00022737"/>
    </source>
</evidence>
<dbReference type="FunFam" id="4.10.1000.10:FF:000001">
    <property type="entry name" value="zinc finger CCCH domain-containing protein 15-like"/>
    <property type="match status" value="1"/>
</dbReference>
<dbReference type="GO" id="GO:0016504">
    <property type="term" value="F:peptidase activator activity"/>
    <property type="evidence" value="ECO:0007669"/>
    <property type="project" value="InterPro"/>
</dbReference>
<dbReference type="SMART" id="SM00356">
    <property type="entry name" value="ZnF_C3H1"/>
    <property type="match status" value="2"/>
</dbReference>
<comment type="caution">
    <text evidence="15">The sequence shown here is derived from an EMBL/GenBank/DDBJ whole genome shotgun (WGS) entry which is preliminary data.</text>
</comment>
<evidence type="ECO:0000256" key="1">
    <source>
        <dbReference type="ARBA" id="ARBA00004324"/>
    </source>
</evidence>
<feature type="compositionally biased region" description="Polar residues" evidence="13">
    <location>
        <begin position="2397"/>
        <end position="2411"/>
    </location>
</feature>
<dbReference type="InterPro" id="IPR021843">
    <property type="entry name" value="PSME4_C"/>
</dbReference>
<dbReference type="GO" id="GO:0006281">
    <property type="term" value="P:DNA repair"/>
    <property type="evidence" value="ECO:0007669"/>
    <property type="project" value="UniProtKB-KW"/>
</dbReference>
<dbReference type="Gene3D" id="4.10.1000.10">
    <property type="entry name" value="Zinc finger, CCCH-type"/>
    <property type="match status" value="2"/>
</dbReference>
<comment type="subcellular location">
    <subcellularLocation>
        <location evidence="2">Cytoplasm</location>
    </subcellularLocation>
    <subcellularLocation>
        <location evidence="1">Nucleus speckle</location>
    </subcellularLocation>
</comment>
<keyword evidence="9 12" id="KW-0862">Zinc</keyword>
<dbReference type="InterPro" id="IPR016024">
    <property type="entry name" value="ARM-type_fold"/>
</dbReference>
<dbReference type="EMBL" id="LVVM01001315">
    <property type="protein sequence ID" value="OJA18844.1"/>
    <property type="molecule type" value="Genomic_DNA"/>
</dbReference>
<name>A0A1J8R4K4_9AGAM</name>
<dbReference type="GO" id="GO:0070628">
    <property type="term" value="F:proteasome binding"/>
    <property type="evidence" value="ECO:0007669"/>
    <property type="project" value="InterPro"/>
</dbReference>
<feature type="region of interest" description="Disordered" evidence="13">
    <location>
        <begin position="2157"/>
        <end position="2191"/>
    </location>
</feature>
<evidence type="ECO:0000256" key="5">
    <source>
        <dbReference type="ARBA" id="ARBA00022723"/>
    </source>
</evidence>
<evidence type="ECO:0000256" key="11">
    <source>
        <dbReference type="ARBA" id="ARBA00023242"/>
    </source>
</evidence>
<keyword evidence="8 12" id="KW-0863">Zinc-finger</keyword>
<evidence type="ECO:0000256" key="13">
    <source>
        <dbReference type="SAM" id="MobiDB-lite"/>
    </source>
</evidence>
<dbReference type="SUPFAM" id="SSF48371">
    <property type="entry name" value="ARM repeat"/>
    <property type="match status" value="1"/>
</dbReference>
<feature type="domain" description="C3H1-type" evidence="14">
    <location>
        <begin position="2641"/>
        <end position="2669"/>
    </location>
</feature>
<dbReference type="Pfam" id="PF11919">
    <property type="entry name" value="PSME4_C"/>
    <property type="match status" value="1"/>
</dbReference>
<protein>
    <recommendedName>
        <fullName evidence="14">C3H1-type domain-containing protein</fullName>
    </recommendedName>
</protein>
<feature type="compositionally biased region" description="Polar residues" evidence="13">
    <location>
        <begin position="2734"/>
        <end position="2745"/>
    </location>
</feature>
<proteinExistence type="inferred from homology"/>
<evidence type="ECO:0000256" key="9">
    <source>
        <dbReference type="ARBA" id="ARBA00022833"/>
    </source>
</evidence>
<dbReference type="PROSITE" id="PS50103">
    <property type="entry name" value="ZF_C3H1"/>
    <property type="match status" value="2"/>
</dbReference>
<keyword evidence="7" id="KW-0227">DNA damage</keyword>
<dbReference type="PANTHER" id="PTHR32170">
    <property type="entry name" value="PROTEASOME ACTIVATOR COMPLEX SUBUNIT 4"/>
    <property type="match status" value="1"/>
</dbReference>
<feature type="compositionally biased region" description="Polar residues" evidence="13">
    <location>
        <begin position="2452"/>
        <end position="2464"/>
    </location>
</feature>
<keyword evidence="16" id="KW-1185">Reference proteome</keyword>
<dbReference type="InterPro" id="IPR055455">
    <property type="entry name" value="HEAT_PSME4"/>
</dbReference>
<dbReference type="InterPro" id="IPR032430">
    <property type="entry name" value="Blm10_mid"/>
</dbReference>
<dbReference type="GO" id="GO:0010499">
    <property type="term" value="P:proteasomal ubiquitin-independent protein catabolic process"/>
    <property type="evidence" value="ECO:0007669"/>
    <property type="project" value="TreeGrafter"/>
</dbReference>
<feature type="region of interest" description="Disordered" evidence="13">
    <location>
        <begin position="2610"/>
        <end position="2637"/>
    </location>
</feature>
<dbReference type="Pfam" id="PF23096">
    <property type="entry name" value="HEAT_PSME4"/>
    <property type="match status" value="1"/>
</dbReference>
<dbReference type="Proteomes" id="UP000183567">
    <property type="component" value="Unassembled WGS sequence"/>
</dbReference>